<dbReference type="PANTHER" id="PTHR42928">
    <property type="entry name" value="TRICARBOXYLATE-BINDING PROTEIN"/>
    <property type="match status" value="1"/>
</dbReference>
<protein>
    <submittedName>
        <fullName evidence="3">Tripartite tricarboxylate transporter substrate binding protein</fullName>
    </submittedName>
</protein>
<comment type="caution">
    <text evidence="3">The sequence shown here is derived from an EMBL/GenBank/DDBJ whole genome shotgun (WGS) entry which is preliminary data.</text>
</comment>
<accession>A0A9X1YIF4</accession>
<comment type="similarity">
    <text evidence="1">Belongs to the UPF0065 (bug) family.</text>
</comment>
<dbReference type="AlphaFoldDB" id="A0A9X1YIF4"/>
<evidence type="ECO:0000256" key="2">
    <source>
        <dbReference type="SAM" id="SignalP"/>
    </source>
</evidence>
<feature type="chain" id="PRO_5040763242" evidence="2">
    <location>
        <begin position="35"/>
        <end position="331"/>
    </location>
</feature>
<dbReference type="SUPFAM" id="SSF53850">
    <property type="entry name" value="Periplasmic binding protein-like II"/>
    <property type="match status" value="1"/>
</dbReference>
<reference evidence="3" key="1">
    <citation type="submission" date="2022-04" db="EMBL/GenBank/DDBJ databases">
        <title>Roseomonas acroporae sp. nov., isolated from coral Acropora digitifera.</title>
        <authorList>
            <person name="Sun H."/>
        </authorList>
    </citation>
    <scope>NUCLEOTIDE SEQUENCE</scope>
    <source>
        <strain evidence="3">NAR14</strain>
    </source>
</reference>
<feature type="signal peptide" evidence="2">
    <location>
        <begin position="1"/>
        <end position="34"/>
    </location>
</feature>
<evidence type="ECO:0000256" key="1">
    <source>
        <dbReference type="ARBA" id="ARBA00006987"/>
    </source>
</evidence>
<dbReference type="EMBL" id="JALPRX010000095">
    <property type="protein sequence ID" value="MCK8786781.1"/>
    <property type="molecule type" value="Genomic_DNA"/>
</dbReference>
<keyword evidence="2" id="KW-0732">Signal</keyword>
<dbReference type="PROSITE" id="PS51318">
    <property type="entry name" value="TAT"/>
    <property type="match status" value="1"/>
</dbReference>
<dbReference type="RefSeq" id="WP_248668894.1">
    <property type="nucleotide sequence ID" value="NZ_JALPRX010000095.1"/>
</dbReference>
<dbReference type="Pfam" id="PF03401">
    <property type="entry name" value="TctC"/>
    <property type="match status" value="1"/>
</dbReference>
<proteinExistence type="inferred from homology"/>
<evidence type="ECO:0000313" key="3">
    <source>
        <dbReference type="EMBL" id="MCK8786781.1"/>
    </source>
</evidence>
<evidence type="ECO:0000313" key="4">
    <source>
        <dbReference type="Proteomes" id="UP001139516"/>
    </source>
</evidence>
<gene>
    <name evidence="3" type="ORF">M0638_20630</name>
</gene>
<dbReference type="InterPro" id="IPR006311">
    <property type="entry name" value="TAT_signal"/>
</dbReference>
<dbReference type="InterPro" id="IPR042100">
    <property type="entry name" value="Bug_dom1"/>
</dbReference>
<organism evidence="3 4">
    <name type="scientific">Roseomonas acroporae</name>
    <dbReference type="NCBI Taxonomy" id="2937791"/>
    <lineage>
        <taxon>Bacteria</taxon>
        <taxon>Pseudomonadati</taxon>
        <taxon>Pseudomonadota</taxon>
        <taxon>Alphaproteobacteria</taxon>
        <taxon>Acetobacterales</taxon>
        <taxon>Roseomonadaceae</taxon>
        <taxon>Roseomonas</taxon>
    </lineage>
</organism>
<dbReference type="Proteomes" id="UP001139516">
    <property type="component" value="Unassembled WGS sequence"/>
</dbReference>
<sequence length="331" mass="35825">MPQHPTRRRNFLALGGAALATPLAAPALLRPALAQPAFPNRPVRLLVPYGAGGTTDVQMRALGEAAARRFGQPVVIENKPGAGGILAAQALLTERPDGHTLAQMPAPVFRYPVMAQRPPFDPMTDFTWVIQLTGYLFGVAVRPDAPWKTFGELLDDAKANPGKINYGTPGVATSLHITMEQIAGMRGIDWTHVPFRGVAENMTALLAGQIDVMADSSGWAQLVQDGQLRLLVTWGAERAKRFPEVPTLRESGVDLVSTSPFGLAGPKGLSPETVRVLHAALKEALFDPSHLAILDRYDMEVAYLGPEDYAAAARQQYETERATIRRLGLRL</sequence>
<dbReference type="Gene3D" id="3.40.190.150">
    <property type="entry name" value="Bordetella uptake gene, domain 1"/>
    <property type="match status" value="1"/>
</dbReference>
<name>A0A9X1YIF4_9PROT</name>
<dbReference type="InterPro" id="IPR005064">
    <property type="entry name" value="BUG"/>
</dbReference>
<dbReference type="PANTHER" id="PTHR42928:SF5">
    <property type="entry name" value="BLR1237 PROTEIN"/>
    <property type="match status" value="1"/>
</dbReference>
<dbReference type="PIRSF" id="PIRSF017082">
    <property type="entry name" value="YflP"/>
    <property type="match status" value="1"/>
</dbReference>
<keyword evidence="4" id="KW-1185">Reference proteome</keyword>
<dbReference type="Gene3D" id="3.40.190.10">
    <property type="entry name" value="Periplasmic binding protein-like II"/>
    <property type="match status" value="1"/>
</dbReference>
<dbReference type="CDD" id="cd07012">
    <property type="entry name" value="PBP2_Bug_TTT"/>
    <property type="match status" value="1"/>
</dbReference>